<organism evidence="1 2">
    <name type="scientific">Aeromicrobium chenweiae</name>
    <dbReference type="NCBI Taxonomy" id="2079793"/>
    <lineage>
        <taxon>Bacteria</taxon>
        <taxon>Bacillati</taxon>
        <taxon>Actinomycetota</taxon>
        <taxon>Actinomycetes</taxon>
        <taxon>Propionibacteriales</taxon>
        <taxon>Nocardioidaceae</taxon>
        <taxon>Aeromicrobium</taxon>
    </lineage>
</organism>
<accession>A0A5F2ETH1</accession>
<dbReference type="KEGG" id="aez:C3E78_07835"/>
<dbReference type="EMBL" id="CP026952">
    <property type="protein sequence ID" value="AWB92115.1"/>
    <property type="molecule type" value="Genomic_DNA"/>
</dbReference>
<dbReference type="Proteomes" id="UP000244384">
    <property type="component" value="Chromosome"/>
</dbReference>
<evidence type="ECO:0000313" key="2">
    <source>
        <dbReference type="Proteomes" id="UP000244384"/>
    </source>
</evidence>
<keyword evidence="2" id="KW-1185">Reference proteome</keyword>
<protein>
    <submittedName>
        <fullName evidence="1">Uncharacterized protein</fullName>
    </submittedName>
</protein>
<reference evidence="2" key="1">
    <citation type="submission" date="2018-01" db="EMBL/GenBank/DDBJ databases">
        <authorList>
            <person name="Li J."/>
        </authorList>
    </citation>
    <scope>NUCLEOTIDE SEQUENCE [LARGE SCALE GENOMIC DNA]</scope>
    <source>
        <strain evidence="2">592</strain>
    </source>
</reference>
<proteinExistence type="predicted"/>
<name>A0A2S0WL96_9ACTN</name>
<gene>
    <name evidence="1" type="ORF">C3E78_07835</name>
</gene>
<dbReference type="OrthoDB" id="9777638at2"/>
<sequence length="150" mass="16363">MGDPKGVFDYDAELRLHNERLRGRGGAHQRRLRDLNEWVSAIRQPGVATAPSDGPGMFSLADPASTEDVLDAAGLFDVTFIDVDEPVYYGPDTAAALDAVVSLWQDPALTKLDTATAERAFARLRGYLEARSGDDGVWLDSRAWIVTARS</sequence>
<dbReference type="RefSeq" id="WP_108577760.1">
    <property type="nucleotide sequence ID" value="NZ_CP026952.1"/>
</dbReference>
<accession>A0A2S0WL96</accession>
<dbReference type="AlphaFoldDB" id="A0A2S0WL96"/>
<evidence type="ECO:0000313" key="1">
    <source>
        <dbReference type="EMBL" id="AWB92115.1"/>
    </source>
</evidence>